<protein>
    <submittedName>
        <fullName evidence="2">Uncharacterized protein</fullName>
    </submittedName>
</protein>
<dbReference type="EMBL" id="WWCU01000024">
    <property type="protein sequence ID" value="MYN09576.1"/>
    <property type="molecule type" value="Genomic_DNA"/>
</dbReference>
<keyword evidence="3" id="KW-1185">Reference proteome</keyword>
<evidence type="ECO:0000313" key="2">
    <source>
        <dbReference type="EMBL" id="MYN09576.1"/>
    </source>
</evidence>
<comment type="caution">
    <text evidence="2">The sequence shown here is derived from an EMBL/GenBank/DDBJ whole genome shotgun (WGS) entry which is preliminary data.</text>
</comment>
<accession>A0A7X4HE39</accession>
<reference evidence="2 3" key="1">
    <citation type="submission" date="2019-12" db="EMBL/GenBank/DDBJ databases">
        <title>Novel species isolated from a subtropical stream in China.</title>
        <authorList>
            <person name="Lu H."/>
        </authorList>
    </citation>
    <scope>NUCLEOTIDE SEQUENCE [LARGE SCALE GENOMIC DNA]</scope>
    <source>
        <strain evidence="2 3">FT127W</strain>
    </source>
</reference>
<dbReference type="AlphaFoldDB" id="A0A7X4HE39"/>
<gene>
    <name evidence="2" type="ORF">GTP77_19820</name>
</gene>
<sequence>MDRQRDFAGIPPAAHIELRDYLRTSGSTLSVSEALRLAIKHWIAAQRAAAEPVCGYQWKQLFLPSGSLIRMRHGEQSYVAEVMGDELLYQGMPVSPRQFTLMVAGHGRNAWRDVWVRLNGERNWTQAIRLRRALEQRPVAQSPVEAMAAAARTMSDALQTTLALVEHVHHQASLRPEQRIPKRRRQEDMMLDE</sequence>
<evidence type="ECO:0000313" key="3">
    <source>
        <dbReference type="Proteomes" id="UP000450676"/>
    </source>
</evidence>
<name>A0A7X4HE39_9BURK</name>
<feature type="compositionally biased region" description="Basic and acidic residues" evidence="1">
    <location>
        <begin position="176"/>
        <end position="193"/>
    </location>
</feature>
<organism evidence="2 3">
    <name type="scientific">Pseudoduganella aquatica</name>
    <dbReference type="NCBI Taxonomy" id="2660641"/>
    <lineage>
        <taxon>Bacteria</taxon>
        <taxon>Pseudomonadati</taxon>
        <taxon>Pseudomonadota</taxon>
        <taxon>Betaproteobacteria</taxon>
        <taxon>Burkholderiales</taxon>
        <taxon>Oxalobacteraceae</taxon>
        <taxon>Telluria group</taxon>
        <taxon>Pseudoduganella</taxon>
    </lineage>
</organism>
<proteinExistence type="predicted"/>
<feature type="region of interest" description="Disordered" evidence="1">
    <location>
        <begin position="170"/>
        <end position="193"/>
    </location>
</feature>
<evidence type="ECO:0000256" key="1">
    <source>
        <dbReference type="SAM" id="MobiDB-lite"/>
    </source>
</evidence>
<dbReference type="Proteomes" id="UP000450676">
    <property type="component" value="Unassembled WGS sequence"/>
</dbReference>